<accession>A0A3P6GXZ3</accession>
<dbReference type="Proteomes" id="UP000267029">
    <property type="component" value="Unassembled WGS sequence"/>
</dbReference>
<dbReference type="EMBL" id="UXSR01006433">
    <property type="protein sequence ID" value="VDD84491.1"/>
    <property type="molecule type" value="Genomic_DNA"/>
</dbReference>
<dbReference type="STRING" id="53468.A0A3P6GXZ3"/>
<protein>
    <submittedName>
        <fullName evidence="1">Uncharacterized protein</fullName>
    </submittedName>
</protein>
<name>A0A3P6GXZ3_MESCO</name>
<evidence type="ECO:0000313" key="2">
    <source>
        <dbReference type="Proteomes" id="UP000267029"/>
    </source>
</evidence>
<gene>
    <name evidence="1" type="ORF">MCOS_LOCUS10494</name>
</gene>
<evidence type="ECO:0000313" key="1">
    <source>
        <dbReference type="EMBL" id="VDD84491.1"/>
    </source>
</evidence>
<organism evidence="1 2">
    <name type="scientific">Mesocestoides corti</name>
    <name type="common">Flatworm</name>
    <dbReference type="NCBI Taxonomy" id="53468"/>
    <lineage>
        <taxon>Eukaryota</taxon>
        <taxon>Metazoa</taxon>
        <taxon>Spiralia</taxon>
        <taxon>Lophotrochozoa</taxon>
        <taxon>Platyhelminthes</taxon>
        <taxon>Cestoda</taxon>
        <taxon>Eucestoda</taxon>
        <taxon>Cyclophyllidea</taxon>
        <taxon>Mesocestoididae</taxon>
        <taxon>Mesocestoides</taxon>
    </lineage>
</organism>
<sequence length="252" mass="27577">MAPAAAAVTTGSRLPLDASRRLLRSKRKRRRLSSTTLVITSNRMISAASTNQYQPEEAPISKDRFVSIYLPYIIDVWGGCTQSSKNASPRSGFDSPITGSICRQHLWTNESPFHASAVAAVDLFEDDTLRDVDEYGEDEETVDSLDDEGLEEILNEVFNVPSGSVGVGGDLVEPHPPTSPVLIQHHQQQLQNRSVEPSVQMQTSLDDVNDCMLLDDFLSMAGNFVDTSVGIQDVKSFIVAPPVPMLSTIQQT</sequence>
<keyword evidence="2" id="KW-1185">Reference proteome</keyword>
<dbReference type="AlphaFoldDB" id="A0A3P6GXZ3"/>
<proteinExistence type="predicted"/>
<reference evidence="1 2" key="1">
    <citation type="submission" date="2018-10" db="EMBL/GenBank/DDBJ databases">
        <authorList>
            <consortium name="Pathogen Informatics"/>
        </authorList>
    </citation>
    <scope>NUCLEOTIDE SEQUENCE [LARGE SCALE GENOMIC DNA]</scope>
</reference>